<gene>
    <name evidence="3" type="ORF">SAMEA4029009_CIC11G00000004686</name>
</gene>
<dbReference type="AlphaFoldDB" id="A0A1L0C7Y3"/>
<feature type="compositionally biased region" description="Basic residues" evidence="1">
    <location>
        <begin position="286"/>
        <end position="296"/>
    </location>
</feature>
<evidence type="ECO:0000256" key="1">
    <source>
        <dbReference type="SAM" id="MobiDB-lite"/>
    </source>
</evidence>
<proteinExistence type="predicted"/>
<evidence type="ECO:0000259" key="2">
    <source>
        <dbReference type="Pfam" id="PF23305"/>
    </source>
</evidence>
<dbReference type="Proteomes" id="UP000182259">
    <property type="component" value="Chromosome VII"/>
</dbReference>
<dbReference type="PANTHER" id="PTHR39463">
    <property type="entry name" value="MEDUSA"/>
    <property type="match status" value="1"/>
</dbReference>
<sequence>MSDSYSLFLDRPDNSHMPPLMFHGMDSVPFPLPPADTALCNTSSDGVSDFDIDPLHVSSLLDFHSYSYQLNFDQINSFDAIPVFQTHNNFQQCHSDRLHSIVLDSVGFDNIVPMPVYPSPNSANMPQGQLQMESMMATSYFPPIDHGSVQSNSTITHNFNRAASMSEHIDFGMPTSGGGSANTTTTFVATHVEEAFDMNPLKFMPCNEQIPTSSEDPYRSNVTFPQMNHGPGVQGFPVNTVPHASDNLVNPFVKTETNHSVANGVSPNHSNNYNNTNHSSTATRTTKVKKRMPKRKSVSESRHTSPQDRNLVSPKNSLASLGMKPTTLSPARPMHQNPTAISRPSSTEMDSFKIVRGITSGGSSTRPPTQERPGYKYVPLELVMEGALTNEVCLQEWNKNELKDRRRIVRIERSQKGSVLHALFLIVGLAISHPEPIPAAPGTEIIEFSCLDCYSSEVSEDFGTRDREFYVTSVEIVAIIEMLIGILDTDLLQRRKERGRIRSNLTPFWLKKPVSSKKNADNDLSNPRLAFARRIMAYDVRKPRGFDKDVRILPWDNLIPALTRALQCYYVEVPE</sequence>
<reference evidence="3 4" key="1">
    <citation type="submission" date="2016-10" db="EMBL/GenBank/DDBJ databases">
        <authorList>
            <person name="de Groot N.N."/>
        </authorList>
    </citation>
    <scope>NUCLEOTIDE SEQUENCE [LARGE SCALE GENOMIC DNA]</scope>
    <source>
        <strain evidence="3 4">PYCC 4715</strain>
    </source>
</reference>
<dbReference type="InterPro" id="IPR055509">
    <property type="entry name" value="DUF7082"/>
</dbReference>
<organism evidence="3 4">
    <name type="scientific">Sungouiella intermedia</name>
    <dbReference type="NCBI Taxonomy" id="45354"/>
    <lineage>
        <taxon>Eukaryota</taxon>
        <taxon>Fungi</taxon>
        <taxon>Dikarya</taxon>
        <taxon>Ascomycota</taxon>
        <taxon>Saccharomycotina</taxon>
        <taxon>Pichiomycetes</taxon>
        <taxon>Metschnikowiaceae</taxon>
        <taxon>Sungouiella</taxon>
    </lineage>
</organism>
<feature type="compositionally biased region" description="Basic and acidic residues" evidence="1">
    <location>
        <begin position="297"/>
        <end position="306"/>
    </location>
</feature>
<dbReference type="Pfam" id="PF23305">
    <property type="entry name" value="DUF7082"/>
    <property type="match status" value="1"/>
</dbReference>
<name>A0A1L0C7Y3_9ASCO</name>
<feature type="region of interest" description="Disordered" evidence="1">
    <location>
        <begin position="259"/>
        <end position="350"/>
    </location>
</feature>
<dbReference type="EMBL" id="LT635770">
    <property type="protein sequence ID" value="SGZ58994.1"/>
    <property type="molecule type" value="Genomic_DNA"/>
</dbReference>
<dbReference type="PANTHER" id="PTHR39463:SF1">
    <property type="entry name" value="MEDUSA"/>
    <property type="match status" value="1"/>
</dbReference>
<protein>
    <submittedName>
        <fullName evidence="3">CIC11C00000004686</fullName>
    </submittedName>
</protein>
<feature type="domain" description="DUF7082" evidence="2">
    <location>
        <begin position="393"/>
        <end position="564"/>
    </location>
</feature>
<evidence type="ECO:0000313" key="3">
    <source>
        <dbReference type="EMBL" id="SGZ58994.1"/>
    </source>
</evidence>
<feature type="compositionally biased region" description="Low complexity" evidence="1">
    <location>
        <begin position="268"/>
        <end position="281"/>
    </location>
</feature>
<feature type="compositionally biased region" description="Polar residues" evidence="1">
    <location>
        <begin position="307"/>
        <end position="319"/>
    </location>
</feature>
<accession>A0A1L0C7Y3</accession>
<feature type="compositionally biased region" description="Polar residues" evidence="1">
    <location>
        <begin position="336"/>
        <end position="349"/>
    </location>
</feature>
<evidence type="ECO:0000313" key="4">
    <source>
        <dbReference type="Proteomes" id="UP000182259"/>
    </source>
</evidence>
<dbReference type="GO" id="GO:0005634">
    <property type="term" value="C:nucleus"/>
    <property type="evidence" value="ECO:0007669"/>
    <property type="project" value="TreeGrafter"/>
</dbReference>